<organism evidence="1 2">
    <name type="scientific">Neisseria brasiliensis</name>
    <dbReference type="NCBI Taxonomy" id="2666100"/>
    <lineage>
        <taxon>Bacteria</taxon>
        <taxon>Pseudomonadati</taxon>
        <taxon>Pseudomonadota</taxon>
        <taxon>Betaproteobacteria</taxon>
        <taxon>Neisseriales</taxon>
        <taxon>Neisseriaceae</taxon>
        <taxon>Neisseria</taxon>
    </lineage>
</organism>
<dbReference type="GO" id="GO:0005524">
    <property type="term" value="F:ATP binding"/>
    <property type="evidence" value="ECO:0007669"/>
    <property type="project" value="UniProtKB-KW"/>
</dbReference>
<proteinExistence type="predicted"/>
<dbReference type="EMBL" id="WJXO01000001">
    <property type="protein sequence ID" value="MRN37426.1"/>
    <property type="molecule type" value="Genomic_DNA"/>
</dbReference>
<protein>
    <submittedName>
        <fullName evidence="1">Molybdenum ABC transporter ATP-binding protein</fullName>
    </submittedName>
</protein>
<sequence length="110" mass="12756">MPRVRCYRFSDTASEQPPENCQAAQLMEKINGGGRLNREEKNYLTRAVKNNGFSRRGIPVMGWMFDFSPVLKRYLLNQYGQWYELCAADKTALRHAVYGRIHEIVEIGRA</sequence>
<keyword evidence="2" id="KW-1185">Reference proteome</keyword>
<accession>A0A5Q3S388</accession>
<gene>
    <name evidence="1" type="ORF">GJU80_02680</name>
</gene>
<keyword evidence="1" id="KW-0067">ATP-binding</keyword>
<reference evidence="1" key="1">
    <citation type="journal article" name="Emerg. Infect. Dis.">
        <title>Two cases of a newly characterized neisseria species.</title>
        <authorList>
            <person name="Mustapha M."/>
            <person name="Lemos A.P.S."/>
            <person name="Harrison L.H."/>
            <person name="Vantyne D."/>
            <person name="Sacchi C.T."/>
        </authorList>
    </citation>
    <scope>NUCLEOTIDE SEQUENCE</scope>
    <source>
        <strain evidence="1">N.95.16</strain>
    </source>
</reference>
<comment type="caution">
    <text evidence="1">The sequence shown here is derived from an EMBL/GenBank/DDBJ whole genome shotgun (WGS) entry which is preliminary data.</text>
</comment>
<evidence type="ECO:0000313" key="1">
    <source>
        <dbReference type="EMBL" id="MRN37426.1"/>
    </source>
</evidence>
<dbReference type="Proteomes" id="UP000486297">
    <property type="component" value="Unassembled WGS sequence"/>
</dbReference>
<evidence type="ECO:0000313" key="2">
    <source>
        <dbReference type="Proteomes" id="UP000486297"/>
    </source>
</evidence>
<name>A0A5Q3S388_9NEIS</name>
<dbReference type="AlphaFoldDB" id="A0A5Q3S388"/>
<keyword evidence="1" id="KW-0547">Nucleotide-binding</keyword>